<reference evidence="11" key="2">
    <citation type="journal article" date="2007" name="Science">
        <title>Genome sequence of Aedes aegypti, a major arbovirus vector.</title>
        <authorList>
            <person name="Nene V."/>
            <person name="Wortman J.R."/>
            <person name="Lawson D."/>
            <person name="Haas B."/>
            <person name="Kodira C."/>
            <person name="Tu Z.J."/>
            <person name="Loftus B."/>
            <person name="Xi Z."/>
            <person name="Megy K."/>
            <person name="Grabherr M."/>
            <person name="Ren Q."/>
            <person name="Zdobnov E.M."/>
            <person name="Lobo N.F."/>
            <person name="Campbell K.S."/>
            <person name="Brown S.E."/>
            <person name="Bonaldo M.F."/>
            <person name="Zhu J."/>
            <person name="Sinkins S.P."/>
            <person name="Hogenkamp D.G."/>
            <person name="Amedeo P."/>
            <person name="Arensburger P."/>
            <person name="Atkinson P.W."/>
            <person name="Bidwell S."/>
            <person name="Biedler J."/>
            <person name="Birney E."/>
            <person name="Bruggner R.V."/>
            <person name="Costas J."/>
            <person name="Coy M.R."/>
            <person name="Crabtree J."/>
            <person name="Crawford M."/>
            <person name="Debruyn B."/>
            <person name="Decaprio D."/>
            <person name="Eiglmeier K."/>
            <person name="Eisenstadt E."/>
            <person name="El-Dorry H."/>
            <person name="Gelbart W.M."/>
            <person name="Gomes S.L."/>
            <person name="Hammond M."/>
            <person name="Hannick L.I."/>
            <person name="Hogan J.R."/>
            <person name="Holmes M.H."/>
            <person name="Jaffe D."/>
            <person name="Johnston J.S."/>
            <person name="Kennedy R.C."/>
            <person name="Koo H."/>
            <person name="Kravitz S."/>
            <person name="Kriventseva E.V."/>
            <person name="Kulp D."/>
            <person name="Labutti K."/>
            <person name="Lee E."/>
            <person name="Li S."/>
            <person name="Lovin D.D."/>
            <person name="Mao C."/>
            <person name="Mauceli E."/>
            <person name="Menck C.F."/>
            <person name="Miller J.R."/>
            <person name="Montgomery P."/>
            <person name="Mori A."/>
            <person name="Nascimento A.L."/>
            <person name="Naveira H.F."/>
            <person name="Nusbaum C."/>
            <person name="O'leary S."/>
            <person name="Orvis J."/>
            <person name="Pertea M."/>
            <person name="Quesneville H."/>
            <person name="Reidenbach K.R."/>
            <person name="Rogers Y.H."/>
            <person name="Roth C.W."/>
            <person name="Schneider J.R."/>
            <person name="Schatz M."/>
            <person name="Shumway M."/>
            <person name="Stanke M."/>
            <person name="Stinson E.O."/>
            <person name="Tubio J.M."/>
            <person name="Vanzee J.P."/>
            <person name="Verjovski-Almeida S."/>
            <person name="Werner D."/>
            <person name="White O."/>
            <person name="Wyder S."/>
            <person name="Zeng Q."/>
            <person name="Zhao Q."/>
            <person name="Zhao Y."/>
            <person name="Hill C.A."/>
            <person name="Raikhel A.S."/>
            <person name="Soares M.B."/>
            <person name="Knudson D.L."/>
            <person name="Lee N.H."/>
            <person name="Galagan J."/>
            <person name="Salzberg S.L."/>
            <person name="Paulsen I.T."/>
            <person name="Dimopoulos G."/>
            <person name="Collins F.H."/>
            <person name="Birren B."/>
            <person name="Fraser-Liggett C.M."/>
            <person name="Severson D.W."/>
        </authorList>
    </citation>
    <scope>NUCLEOTIDE SEQUENCE [LARGE SCALE GENOMIC DNA]</scope>
    <source>
        <strain evidence="11">Liverpool</strain>
    </source>
</reference>
<dbReference type="GO" id="GO:0005549">
    <property type="term" value="F:odorant binding"/>
    <property type="evidence" value="ECO:0007669"/>
    <property type="project" value="InterPro"/>
</dbReference>
<gene>
    <name evidence="11" type="primary">GPROR80</name>
    <name evidence="11" type="ORF">AaeL_AAEL017221</name>
</gene>
<dbReference type="HOGENOM" id="CLU_053756_0_0_1"/>
<keyword evidence="6 10" id="KW-1133">Transmembrane helix</keyword>
<evidence type="ECO:0000256" key="1">
    <source>
        <dbReference type="ARBA" id="ARBA00004651"/>
    </source>
</evidence>
<feature type="transmembrane region" description="Helical" evidence="10">
    <location>
        <begin position="286"/>
        <end position="306"/>
    </location>
</feature>
<dbReference type="PANTHER" id="PTHR21137">
    <property type="entry name" value="ODORANT RECEPTOR"/>
    <property type="match status" value="1"/>
</dbReference>
<evidence type="ECO:0000313" key="12">
    <source>
        <dbReference type="Proteomes" id="UP000682892"/>
    </source>
</evidence>
<keyword evidence="4 10" id="KW-0812">Transmembrane</keyword>
<keyword evidence="5 10" id="KW-0552">Olfaction</keyword>
<dbReference type="GeneID" id="23687641"/>
<dbReference type="Proteomes" id="UP000682892">
    <property type="component" value="Chromosome 3"/>
</dbReference>
<evidence type="ECO:0000256" key="9">
    <source>
        <dbReference type="ARBA" id="ARBA00023224"/>
    </source>
</evidence>
<evidence type="ECO:0000256" key="10">
    <source>
        <dbReference type="RuleBase" id="RU351113"/>
    </source>
</evidence>
<keyword evidence="2" id="KW-1003">Cell membrane</keyword>
<dbReference type="GO" id="GO:0004984">
    <property type="term" value="F:olfactory receptor activity"/>
    <property type="evidence" value="ECO:0007669"/>
    <property type="project" value="InterPro"/>
</dbReference>
<dbReference type="OrthoDB" id="7760677at2759"/>
<dbReference type="Pfam" id="PF02949">
    <property type="entry name" value="7tm_6"/>
    <property type="match status" value="1"/>
</dbReference>
<evidence type="ECO:0000313" key="11">
    <source>
        <dbReference type="EMBL" id="EJY57522.1"/>
    </source>
</evidence>
<accession>A0A1S4G662</accession>
<reference evidence="11" key="1">
    <citation type="submission" date="2005-10" db="EMBL/GenBank/DDBJ databases">
        <authorList>
            <person name="Loftus B.J."/>
            <person name="Nene V.M."/>
            <person name="Hannick L.I."/>
            <person name="Bidwell S."/>
            <person name="Haas B."/>
            <person name="Amedeo P."/>
            <person name="Orvis J."/>
            <person name="Wortman J.R."/>
            <person name="White O.R."/>
            <person name="Salzberg S."/>
            <person name="Shumway M."/>
            <person name="Koo H."/>
            <person name="Zhao Y."/>
            <person name="Holmes M."/>
            <person name="Miller J."/>
            <person name="Schatz M."/>
            <person name="Pop M."/>
            <person name="Pai G."/>
            <person name="Utterback T."/>
            <person name="Rogers Y.-H."/>
            <person name="Kravitz S."/>
            <person name="Fraser C.M."/>
        </authorList>
    </citation>
    <scope>NUCLEOTIDE SEQUENCE</scope>
    <source>
        <strain evidence="11">Liverpool</strain>
    </source>
</reference>
<sequence>MKLEKFSRKWNGLLHFDNQTDYFSLVDKICLLFEQRPPITKRTAIKVIWTALSVLHGLQYFGFTIQMIRRMNKSSRNVSELTTITNMLVMLGVSVVRGLCLAYNRNDLIKLKNFVNSKTCQRDNPIAFEQRKNTYQKINKFLIAYYSISVTNASLYSLTTGFQEDVFKIPYLLERLPEKVALSINVCTSTMHIPWCCTVWYSATQLLSIMYVLHTELRIIIDQFKHIYEKVAVNHVLQSSDIILLTQEQKTLFLAELNSRFSNALAYHSEFIKYLQLFQKTSSKNFCILFIVGAIIITVNTGIFILEPTIEQLPLLIVSIQFTTEIYCCCTMFQSLENENNRITQYIYALDWINDLGSLTTLDDRKYSKSIHRNALMLLAQVKNGIKFRVGGMFSLDLKTFTDLIRSVYSLLTLMMRTMSDV</sequence>
<evidence type="ECO:0000256" key="7">
    <source>
        <dbReference type="ARBA" id="ARBA00023136"/>
    </source>
</evidence>
<dbReference type="EMBL" id="CH477295">
    <property type="protein sequence ID" value="EJY57522.1"/>
    <property type="molecule type" value="Genomic_DNA"/>
</dbReference>
<evidence type="ECO:0000256" key="5">
    <source>
        <dbReference type="ARBA" id="ARBA00022725"/>
    </source>
</evidence>
<dbReference type="GO" id="GO:0007165">
    <property type="term" value="P:signal transduction"/>
    <property type="evidence" value="ECO:0007669"/>
    <property type="project" value="UniProtKB-KW"/>
</dbReference>
<evidence type="ECO:0000256" key="3">
    <source>
        <dbReference type="ARBA" id="ARBA00022606"/>
    </source>
</evidence>
<feature type="transmembrane region" description="Helical" evidence="10">
    <location>
        <begin position="44"/>
        <end position="63"/>
    </location>
</feature>
<dbReference type="CTD" id="23687641"/>
<evidence type="ECO:0000256" key="6">
    <source>
        <dbReference type="ARBA" id="ARBA00022989"/>
    </source>
</evidence>
<evidence type="ECO:0000256" key="4">
    <source>
        <dbReference type="ARBA" id="ARBA00022692"/>
    </source>
</evidence>
<name>A0A1S4G662_AEDAE</name>
<comment type="similarity">
    <text evidence="10">Belongs to the insect chemoreceptor superfamily. Heteromeric odorant receptor channel (TC 1.A.69) family.</text>
</comment>
<dbReference type="AlphaFoldDB" id="A0A1S4G662"/>
<dbReference type="InterPro" id="IPR004117">
    <property type="entry name" value="7tm6_olfct_rcpt"/>
</dbReference>
<feature type="transmembrane region" description="Helical" evidence="10">
    <location>
        <begin position="83"/>
        <end position="103"/>
    </location>
</feature>
<reference evidence="11" key="3">
    <citation type="submission" date="2012-09" db="EMBL/GenBank/DDBJ databases">
        <authorList>
            <consortium name="VectorBase"/>
        </authorList>
    </citation>
    <scope>NUCLEOTIDE SEQUENCE</scope>
    <source>
        <strain evidence="11">Liverpool</strain>
    </source>
</reference>
<comment type="subcellular location">
    <subcellularLocation>
        <location evidence="1 10">Cell membrane</location>
        <topology evidence="1 10">Multi-pass membrane protein</topology>
    </subcellularLocation>
</comment>
<keyword evidence="7 10" id="KW-0472">Membrane</keyword>
<dbReference type="GO" id="GO:0005886">
    <property type="term" value="C:plasma membrane"/>
    <property type="evidence" value="ECO:0007669"/>
    <property type="project" value="UniProtKB-SubCell"/>
</dbReference>
<evidence type="ECO:0000256" key="8">
    <source>
        <dbReference type="ARBA" id="ARBA00023170"/>
    </source>
</evidence>
<proteinExistence type="inferred from homology"/>
<comment type="caution">
    <text evidence="10">Lacks conserved residue(s) required for the propagation of feature annotation.</text>
</comment>
<dbReference type="PANTHER" id="PTHR21137:SF35">
    <property type="entry name" value="ODORANT RECEPTOR 19A-RELATED"/>
    <property type="match status" value="1"/>
</dbReference>
<evidence type="ECO:0000256" key="2">
    <source>
        <dbReference type="ARBA" id="ARBA00022475"/>
    </source>
</evidence>
<dbReference type="KEGG" id="aag:23687641"/>
<organism evidence="11 12">
    <name type="scientific">Aedes aegypti</name>
    <name type="common">Yellowfever mosquito</name>
    <name type="synonym">Culex aegypti</name>
    <dbReference type="NCBI Taxonomy" id="7159"/>
    <lineage>
        <taxon>Eukaryota</taxon>
        <taxon>Metazoa</taxon>
        <taxon>Ecdysozoa</taxon>
        <taxon>Arthropoda</taxon>
        <taxon>Hexapoda</taxon>
        <taxon>Insecta</taxon>
        <taxon>Pterygota</taxon>
        <taxon>Neoptera</taxon>
        <taxon>Endopterygota</taxon>
        <taxon>Diptera</taxon>
        <taxon>Nematocera</taxon>
        <taxon>Culicoidea</taxon>
        <taxon>Culicidae</taxon>
        <taxon>Culicinae</taxon>
        <taxon>Aedini</taxon>
        <taxon>Aedes</taxon>
        <taxon>Stegomyia</taxon>
    </lineage>
</organism>
<keyword evidence="3 10" id="KW-0716">Sensory transduction</keyword>
<protein>
    <recommendedName>
        <fullName evidence="10">Odorant receptor</fullName>
    </recommendedName>
</protein>
<keyword evidence="9 10" id="KW-0807">Transducer</keyword>
<keyword evidence="8 10" id="KW-0675">Receptor</keyword>